<dbReference type="EMBL" id="DVKI01000193">
    <property type="protein sequence ID" value="HIT17943.1"/>
    <property type="molecule type" value="Genomic_DNA"/>
</dbReference>
<comment type="function">
    <text evidence="4">Catalyzes the NADPH-dependent reduction of ketopantoate into pantoic acid.</text>
</comment>
<dbReference type="InterPro" id="IPR003710">
    <property type="entry name" value="ApbA"/>
</dbReference>
<keyword evidence="4" id="KW-0566">Pantothenate biosynthesis</keyword>
<evidence type="ECO:0000256" key="4">
    <source>
        <dbReference type="RuleBase" id="RU362068"/>
    </source>
</evidence>
<sequence length="334" mass="36932">MRIVLIGAGAIGGSIAACMAKQGYDLTVVAKYEEYASLIENQGIEITGVKGNFVQKIKAVAKVSQLTGKFDIVFVATKAYDVKENLLSLIPYLKENTSVVSLQNGICTDLYQEVVGQDRTVGCVVGYGATMHQKGKIEITSTGNFVIGSIVKTFKGDLKAVQTCLNTTFETIISDDIYSNLYSKLIINSCITSLGALTGLNLGEMMKIKKIRVIFLKIIDEAIAVAKAKHIQVPPYGGKLDYYKLYQKKSKFGNFINHLIIQIVGKKYRHLKSSSLQSLQRGQKTEIDYFNGYIVSLGKQVQVSTPINEKLVQMIKEIELHQRNITLDNINDIQ</sequence>
<dbReference type="PANTHER" id="PTHR21708:SF26">
    <property type="entry name" value="2-DEHYDROPANTOATE 2-REDUCTASE"/>
    <property type="match status" value="1"/>
</dbReference>
<dbReference type="GO" id="GO:0005737">
    <property type="term" value="C:cytoplasm"/>
    <property type="evidence" value="ECO:0007669"/>
    <property type="project" value="TreeGrafter"/>
</dbReference>
<dbReference type="InterPro" id="IPR036291">
    <property type="entry name" value="NAD(P)-bd_dom_sf"/>
</dbReference>
<keyword evidence="3 4" id="KW-0560">Oxidoreductase</keyword>
<keyword evidence="2 4" id="KW-0521">NADP</keyword>
<name>A0A9D1GAU9_9FIRM</name>
<dbReference type="Gene3D" id="3.40.50.720">
    <property type="entry name" value="NAD(P)-binding Rossmann-like Domain"/>
    <property type="match status" value="1"/>
</dbReference>
<evidence type="ECO:0000256" key="1">
    <source>
        <dbReference type="ARBA" id="ARBA00007870"/>
    </source>
</evidence>
<evidence type="ECO:0000256" key="3">
    <source>
        <dbReference type="ARBA" id="ARBA00023002"/>
    </source>
</evidence>
<dbReference type="SUPFAM" id="SSF51735">
    <property type="entry name" value="NAD(P)-binding Rossmann-fold domains"/>
    <property type="match status" value="1"/>
</dbReference>
<dbReference type="AlphaFoldDB" id="A0A9D1GAU9"/>
<comment type="pathway">
    <text evidence="4">Cofactor biosynthesis; (R)-pantothenate biosynthesis; (R)-pantoate from 3-methyl-2-oxobutanoate: step 2/2.</text>
</comment>
<dbReference type="SUPFAM" id="SSF48179">
    <property type="entry name" value="6-phosphogluconate dehydrogenase C-terminal domain-like"/>
    <property type="match status" value="1"/>
</dbReference>
<dbReference type="Pfam" id="PF02558">
    <property type="entry name" value="ApbA"/>
    <property type="match status" value="1"/>
</dbReference>
<gene>
    <name evidence="7" type="ORF">IAD04_06210</name>
</gene>
<dbReference type="Gene3D" id="1.10.1040.10">
    <property type="entry name" value="N-(1-d-carboxylethyl)-l-norvaline Dehydrogenase, domain 2"/>
    <property type="match status" value="1"/>
</dbReference>
<feature type="domain" description="Ketopantoate reductase N-terminal" evidence="5">
    <location>
        <begin position="3"/>
        <end position="150"/>
    </location>
</feature>
<dbReference type="InterPro" id="IPR013752">
    <property type="entry name" value="KPA_reductase"/>
</dbReference>
<proteinExistence type="inferred from homology"/>
<evidence type="ECO:0000256" key="2">
    <source>
        <dbReference type="ARBA" id="ARBA00022857"/>
    </source>
</evidence>
<feature type="domain" description="Ketopantoate reductase C-terminal" evidence="6">
    <location>
        <begin position="177"/>
        <end position="319"/>
    </location>
</feature>
<comment type="catalytic activity">
    <reaction evidence="4">
        <text>(R)-pantoate + NADP(+) = 2-dehydropantoate + NADPH + H(+)</text>
        <dbReference type="Rhea" id="RHEA:16233"/>
        <dbReference type="ChEBI" id="CHEBI:11561"/>
        <dbReference type="ChEBI" id="CHEBI:15378"/>
        <dbReference type="ChEBI" id="CHEBI:15980"/>
        <dbReference type="ChEBI" id="CHEBI:57783"/>
        <dbReference type="ChEBI" id="CHEBI:58349"/>
        <dbReference type="EC" id="1.1.1.169"/>
    </reaction>
</comment>
<evidence type="ECO:0000259" key="6">
    <source>
        <dbReference type="Pfam" id="PF08546"/>
    </source>
</evidence>
<dbReference type="NCBIfam" id="TIGR00745">
    <property type="entry name" value="apbA_panE"/>
    <property type="match status" value="1"/>
</dbReference>
<dbReference type="InterPro" id="IPR051402">
    <property type="entry name" value="KPR-Related"/>
</dbReference>
<reference evidence="7" key="2">
    <citation type="journal article" date="2021" name="PeerJ">
        <title>Extensive microbial diversity within the chicken gut microbiome revealed by metagenomics and culture.</title>
        <authorList>
            <person name="Gilroy R."/>
            <person name="Ravi A."/>
            <person name="Getino M."/>
            <person name="Pursley I."/>
            <person name="Horton D.L."/>
            <person name="Alikhan N.F."/>
            <person name="Baker D."/>
            <person name="Gharbi K."/>
            <person name="Hall N."/>
            <person name="Watson M."/>
            <person name="Adriaenssens E.M."/>
            <person name="Foster-Nyarko E."/>
            <person name="Jarju S."/>
            <person name="Secka A."/>
            <person name="Antonio M."/>
            <person name="Oren A."/>
            <person name="Chaudhuri R.R."/>
            <person name="La Ragione R."/>
            <person name="Hildebrand F."/>
            <person name="Pallen M.J."/>
        </authorList>
    </citation>
    <scope>NUCLEOTIDE SEQUENCE</scope>
    <source>
        <strain evidence="7">14508</strain>
    </source>
</reference>
<dbReference type="PROSITE" id="PS51257">
    <property type="entry name" value="PROKAR_LIPOPROTEIN"/>
    <property type="match status" value="1"/>
</dbReference>
<protein>
    <recommendedName>
        <fullName evidence="4">2-dehydropantoate 2-reductase</fullName>
        <ecNumber evidence="4">1.1.1.169</ecNumber>
    </recommendedName>
    <alternativeName>
        <fullName evidence="4">Ketopantoate reductase</fullName>
    </alternativeName>
</protein>
<comment type="similarity">
    <text evidence="1 4">Belongs to the ketopantoate reductase family.</text>
</comment>
<evidence type="ECO:0000313" key="7">
    <source>
        <dbReference type="EMBL" id="HIT17943.1"/>
    </source>
</evidence>
<dbReference type="Pfam" id="PF08546">
    <property type="entry name" value="ApbA_C"/>
    <property type="match status" value="1"/>
</dbReference>
<comment type="caution">
    <text evidence="7">The sequence shown here is derived from an EMBL/GenBank/DDBJ whole genome shotgun (WGS) entry which is preliminary data.</text>
</comment>
<dbReference type="EC" id="1.1.1.169" evidence="4"/>
<accession>A0A9D1GAU9</accession>
<dbReference type="GO" id="GO:0008677">
    <property type="term" value="F:2-dehydropantoate 2-reductase activity"/>
    <property type="evidence" value="ECO:0007669"/>
    <property type="project" value="UniProtKB-EC"/>
</dbReference>
<dbReference type="InterPro" id="IPR008927">
    <property type="entry name" value="6-PGluconate_DH-like_C_sf"/>
</dbReference>
<dbReference type="GO" id="GO:0015940">
    <property type="term" value="P:pantothenate biosynthetic process"/>
    <property type="evidence" value="ECO:0007669"/>
    <property type="project" value="UniProtKB-KW"/>
</dbReference>
<dbReference type="InterPro" id="IPR013332">
    <property type="entry name" value="KPR_N"/>
</dbReference>
<evidence type="ECO:0000313" key="8">
    <source>
        <dbReference type="Proteomes" id="UP000886893"/>
    </source>
</evidence>
<reference evidence="7" key="1">
    <citation type="submission" date="2020-10" db="EMBL/GenBank/DDBJ databases">
        <authorList>
            <person name="Gilroy R."/>
        </authorList>
    </citation>
    <scope>NUCLEOTIDE SEQUENCE</scope>
    <source>
        <strain evidence="7">14508</strain>
    </source>
</reference>
<dbReference type="InterPro" id="IPR013328">
    <property type="entry name" value="6PGD_dom2"/>
</dbReference>
<organism evidence="7 8">
    <name type="scientific">Candidatus Caccosoma faecigallinarum</name>
    <dbReference type="NCBI Taxonomy" id="2840720"/>
    <lineage>
        <taxon>Bacteria</taxon>
        <taxon>Bacillati</taxon>
        <taxon>Bacillota</taxon>
        <taxon>Bacillota incertae sedis</taxon>
        <taxon>Candidatus Caccosoma</taxon>
    </lineage>
</organism>
<dbReference type="Proteomes" id="UP000886893">
    <property type="component" value="Unassembled WGS sequence"/>
</dbReference>
<evidence type="ECO:0000259" key="5">
    <source>
        <dbReference type="Pfam" id="PF02558"/>
    </source>
</evidence>
<dbReference type="PANTHER" id="PTHR21708">
    <property type="entry name" value="PROBABLE 2-DEHYDROPANTOATE 2-REDUCTASE"/>
    <property type="match status" value="1"/>
</dbReference>